<sequence length="355" mass="39395">MEIINVADITKDTRGTPIEIRVGDAIQIHAVSSYKNAHRHQLELLGCYRISSYICAGPPSYLKLIDHPVSLKIGAPVVATPINDSRIYPTTYFQFKDYDDLVPSDPNVDIITDYIGILERIEDGETKFGETKFHDPFVRLTLKNLRGNRIRVSLWKEIIISLEMFDREALDHASQRCIIAVAAVKVLKPQGWLQLNSTAATFVYINPDIEAASNMLAGYYLTTTVSDSTASATAVIFYEAACTLVGKPCSELVVTEGYTDNDHIPPALLAVKEQTFLFYMKVQFYTRAGITNFTVNRIDPIGSASTSISPQTQNPKPNEPRPDPSTGVKRSIQDAIGGLANFSWSFIYTLVFLSS</sequence>
<evidence type="ECO:0000313" key="3">
    <source>
        <dbReference type="Proteomes" id="UP001408789"/>
    </source>
</evidence>
<dbReference type="Gene3D" id="2.40.50.140">
    <property type="entry name" value="Nucleic acid-binding proteins"/>
    <property type="match status" value="1"/>
</dbReference>
<evidence type="ECO:0008006" key="4">
    <source>
        <dbReference type="Google" id="ProtNLM"/>
    </source>
</evidence>
<keyword evidence="3" id="KW-1185">Reference proteome</keyword>
<feature type="region of interest" description="Disordered" evidence="1">
    <location>
        <begin position="304"/>
        <end position="330"/>
    </location>
</feature>
<organism evidence="2 3">
    <name type="scientific">Deinandra increscens subsp. villosa</name>
    <dbReference type="NCBI Taxonomy" id="3103831"/>
    <lineage>
        <taxon>Eukaryota</taxon>
        <taxon>Viridiplantae</taxon>
        <taxon>Streptophyta</taxon>
        <taxon>Embryophyta</taxon>
        <taxon>Tracheophyta</taxon>
        <taxon>Spermatophyta</taxon>
        <taxon>Magnoliopsida</taxon>
        <taxon>eudicotyledons</taxon>
        <taxon>Gunneridae</taxon>
        <taxon>Pentapetalae</taxon>
        <taxon>asterids</taxon>
        <taxon>campanulids</taxon>
        <taxon>Asterales</taxon>
        <taxon>Asteraceae</taxon>
        <taxon>Asteroideae</taxon>
        <taxon>Heliantheae alliance</taxon>
        <taxon>Madieae</taxon>
        <taxon>Madiinae</taxon>
        <taxon>Deinandra</taxon>
    </lineage>
</organism>
<accession>A0AAP0D9V9</accession>
<dbReference type="SUPFAM" id="SSF50249">
    <property type="entry name" value="Nucleic acid-binding proteins"/>
    <property type="match status" value="2"/>
</dbReference>
<evidence type="ECO:0000256" key="1">
    <source>
        <dbReference type="SAM" id="MobiDB-lite"/>
    </source>
</evidence>
<dbReference type="PANTHER" id="PTHR48463:SF1">
    <property type="entry name" value="DUF223 DOMAIN-CONTAINING PROTEIN"/>
    <property type="match status" value="1"/>
</dbReference>
<dbReference type="Proteomes" id="UP001408789">
    <property type="component" value="Unassembled WGS sequence"/>
</dbReference>
<dbReference type="EMBL" id="JBCNJP010000012">
    <property type="protein sequence ID" value="KAK9070536.1"/>
    <property type="molecule type" value="Genomic_DNA"/>
</dbReference>
<dbReference type="AlphaFoldDB" id="A0AAP0D9V9"/>
<proteinExistence type="predicted"/>
<gene>
    <name evidence="2" type="ORF">SSX86_010938</name>
</gene>
<protein>
    <recommendedName>
        <fullName evidence="4">Nucleic acid-binding protein</fullName>
    </recommendedName>
</protein>
<feature type="compositionally biased region" description="Polar residues" evidence="1">
    <location>
        <begin position="304"/>
        <end position="316"/>
    </location>
</feature>
<evidence type="ECO:0000313" key="2">
    <source>
        <dbReference type="EMBL" id="KAK9070536.1"/>
    </source>
</evidence>
<dbReference type="PANTHER" id="PTHR48463">
    <property type="entry name" value="DUF223 DOMAIN-CONTAINING PROTEIN"/>
    <property type="match status" value="1"/>
</dbReference>
<comment type="caution">
    <text evidence="2">The sequence shown here is derived from an EMBL/GenBank/DDBJ whole genome shotgun (WGS) entry which is preliminary data.</text>
</comment>
<reference evidence="2 3" key="1">
    <citation type="submission" date="2024-04" db="EMBL/GenBank/DDBJ databases">
        <title>The reference genome of an endangered Asteraceae, Deinandra increscens subsp. villosa, native to the Central Coast of California.</title>
        <authorList>
            <person name="Guilliams M."/>
            <person name="Hasenstab-Lehman K."/>
            <person name="Meyer R."/>
            <person name="Mcevoy S."/>
        </authorList>
    </citation>
    <scope>NUCLEOTIDE SEQUENCE [LARGE SCALE GENOMIC DNA]</scope>
    <source>
        <tissue evidence="2">Leaf</tissue>
    </source>
</reference>
<name>A0AAP0D9V9_9ASTR</name>
<dbReference type="InterPro" id="IPR012340">
    <property type="entry name" value="NA-bd_OB-fold"/>
</dbReference>